<gene>
    <name evidence="2" type="ORF">GCM10008937_14590</name>
</gene>
<organism evidence="2 3">
    <name type="scientific">Deinococcus depolymerans</name>
    <dbReference type="NCBI Taxonomy" id="392408"/>
    <lineage>
        <taxon>Bacteria</taxon>
        <taxon>Thermotogati</taxon>
        <taxon>Deinococcota</taxon>
        <taxon>Deinococci</taxon>
        <taxon>Deinococcales</taxon>
        <taxon>Deinococcaceae</taxon>
        <taxon>Deinococcus</taxon>
    </lineage>
</organism>
<proteinExistence type="predicted"/>
<dbReference type="Proteomes" id="UP001500191">
    <property type="component" value="Unassembled WGS sequence"/>
</dbReference>
<name>A0ABN1BY10_9DEIO</name>
<feature type="compositionally biased region" description="Basic and acidic residues" evidence="1">
    <location>
        <begin position="1"/>
        <end position="15"/>
    </location>
</feature>
<protein>
    <submittedName>
        <fullName evidence="2">Uncharacterized protein</fullName>
    </submittedName>
</protein>
<evidence type="ECO:0000313" key="2">
    <source>
        <dbReference type="EMBL" id="GAA0507856.1"/>
    </source>
</evidence>
<evidence type="ECO:0000313" key="3">
    <source>
        <dbReference type="Proteomes" id="UP001500191"/>
    </source>
</evidence>
<sequence>MDRVQRQENPTDRQHLSTGKVWKNPVPVDKNLTRPSHAPDTPPTGAPRPTGRTGARDSRPGARTYTDGRLFRSHPGNAPGGQLHARQLFSPPLCGAALQVDSD</sequence>
<comment type="caution">
    <text evidence="2">The sequence shown here is derived from an EMBL/GenBank/DDBJ whole genome shotgun (WGS) entry which is preliminary data.</text>
</comment>
<feature type="region of interest" description="Disordered" evidence="1">
    <location>
        <begin position="1"/>
        <end position="85"/>
    </location>
</feature>
<keyword evidence="3" id="KW-1185">Reference proteome</keyword>
<accession>A0ABN1BY10</accession>
<evidence type="ECO:0000256" key="1">
    <source>
        <dbReference type="SAM" id="MobiDB-lite"/>
    </source>
</evidence>
<reference evidence="2 3" key="1">
    <citation type="journal article" date="2019" name="Int. J. Syst. Evol. Microbiol.">
        <title>The Global Catalogue of Microorganisms (GCM) 10K type strain sequencing project: providing services to taxonomists for standard genome sequencing and annotation.</title>
        <authorList>
            <consortium name="The Broad Institute Genomics Platform"/>
            <consortium name="The Broad Institute Genome Sequencing Center for Infectious Disease"/>
            <person name="Wu L."/>
            <person name="Ma J."/>
        </authorList>
    </citation>
    <scope>NUCLEOTIDE SEQUENCE [LARGE SCALE GENOMIC DNA]</scope>
    <source>
        <strain evidence="2 3">JCM 14368</strain>
    </source>
</reference>
<dbReference type="EMBL" id="BAAADB010000012">
    <property type="protein sequence ID" value="GAA0507856.1"/>
    <property type="molecule type" value="Genomic_DNA"/>
</dbReference>